<feature type="compositionally biased region" description="Low complexity" evidence="9">
    <location>
        <begin position="443"/>
        <end position="463"/>
    </location>
</feature>
<accession>A0A9P6F8Z8</accession>
<feature type="region of interest" description="Disordered" evidence="9">
    <location>
        <begin position="419"/>
        <end position="464"/>
    </location>
</feature>
<feature type="region of interest" description="Disordered" evidence="9">
    <location>
        <begin position="542"/>
        <end position="591"/>
    </location>
</feature>
<feature type="region of interest" description="Disordered" evidence="9">
    <location>
        <begin position="343"/>
        <end position="368"/>
    </location>
</feature>
<dbReference type="InterPro" id="IPR001579">
    <property type="entry name" value="Glyco_hydro_18_chit_AS"/>
</dbReference>
<dbReference type="InterPro" id="IPR045321">
    <property type="entry name" value="Cts1-like"/>
</dbReference>
<feature type="compositionally biased region" description="Low complexity" evidence="9">
    <location>
        <begin position="574"/>
        <end position="588"/>
    </location>
</feature>
<evidence type="ECO:0000256" key="7">
    <source>
        <dbReference type="ARBA" id="ARBA00023326"/>
    </source>
</evidence>
<dbReference type="InterPro" id="IPR001223">
    <property type="entry name" value="Glyco_hydro18_cat"/>
</dbReference>
<keyword evidence="4" id="KW-0146">Chitin degradation</keyword>
<sequence length="762" mass="82084">MTRSAAMLSISFCLGLLSFGLLGSPVSAFDPHSDSNLVNYWGQNSYGAAGGDMRFWQKPLGDYCQTSGAEDVIVVSFLHVFNSASRGLPRMDLSNQCEQNSAFPGTGLLHCPRTGEGVKMCQSKGKAVILSLGGAAGAYGFSDDAEARDFAHTIWNLFLGGSSGTRPLDDAILDGVDLDIEGGSTIGYPAFIAELRSLFAADSRKQYYISAAPQCPFPDAYLGATLQSAWVDMVFVQYYNNYCGTQAYGSFNFNFEQWDNWAKTISVNKNVKVYLGVPASRTAANAGYVSIERLEEIMDNVRCKYSSFGGVMMWDISQSYGNLESGTEYSIAAASRLKRPRQLVCGGDDPAVTQAPTPVPPPAPVPPPPAPVPLPPAPVPPPPAPVPLPPAPAPPPSEPAPSPAPAPVPVPVPPPSLAAPSPAPLPPSPVPAPAPAPVPSPALMPAQAPSVSNSSSGDNTESSKCPIKDAACTPPANGKWILQPCAPGTYCTPRGCDFIKGPVKSCSDTEYEKKAEMVMRNQMRDAIDLMWGVFGNVVDTTWDSYPEFNDDEDEDEEDEDEDSVDNDQQDNTAPQQQPPQQQGQQQQQKPFTFPDRVADAQAKINEAKDKDTSDDYLIDFVELESGQDFVSFALSPTEAESTTTKTFRTQVRIRTNDEAINPLWRVSFFVKPGETVKSVSRGTFVQNGPRVFVTSKPKEEAHKSMVVRFVIEGVRTVDPLSNSIDVGTVMPESSSQEQPDLFAPQGLPDPAFARFETKAIRL</sequence>
<dbReference type="SUPFAM" id="SSF51445">
    <property type="entry name" value="(Trans)glycosidases"/>
    <property type="match status" value="1"/>
</dbReference>
<dbReference type="PRINTS" id="PR01217">
    <property type="entry name" value="PRICHEXTENSN"/>
</dbReference>
<dbReference type="Pfam" id="PF00704">
    <property type="entry name" value="Glyco_hydro_18"/>
    <property type="match status" value="1"/>
</dbReference>
<dbReference type="GO" id="GO:0008843">
    <property type="term" value="F:endochitinase activity"/>
    <property type="evidence" value="ECO:0007669"/>
    <property type="project" value="UniProtKB-EC"/>
</dbReference>
<dbReference type="AlphaFoldDB" id="A0A9P6F8Z8"/>
<evidence type="ECO:0000256" key="1">
    <source>
        <dbReference type="ARBA" id="ARBA00000822"/>
    </source>
</evidence>
<evidence type="ECO:0000256" key="5">
    <source>
        <dbReference type="ARBA" id="ARBA00023277"/>
    </source>
</evidence>
<keyword evidence="5" id="KW-0119">Carbohydrate metabolism</keyword>
<evidence type="ECO:0000256" key="9">
    <source>
        <dbReference type="SAM" id="MobiDB-lite"/>
    </source>
</evidence>
<comment type="catalytic activity">
    <reaction evidence="1">
        <text>Random endo-hydrolysis of N-acetyl-beta-D-glucosaminide (1-&gt;4)-beta-linkages in chitin and chitodextrins.</text>
        <dbReference type="EC" id="3.2.1.14"/>
    </reaction>
</comment>
<evidence type="ECO:0000256" key="3">
    <source>
        <dbReference type="ARBA" id="ARBA00022801"/>
    </source>
</evidence>
<evidence type="ECO:0000313" key="12">
    <source>
        <dbReference type="EMBL" id="KAF9544688.1"/>
    </source>
</evidence>
<name>A0A9P6F8Z8_9FUNG</name>
<dbReference type="GO" id="GO:0006032">
    <property type="term" value="P:chitin catabolic process"/>
    <property type="evidence" value="ECO:0007669"/>
    <property type="project" value="UniProtKB-KW"/>
</dbReference>
<reference evidence="12" key="1">
    <citation type="journal article" date="2020" name="Fungal Divers.">
        <title>Resolving the Mortierellaceae phylogeny through synthesis of multi-gene phylogenetics and phylogenomics.</title>
        <authorList>
            <person name="Vandepol N."/>
            <person name="Liber J."/>
            <person name="Desiro A."/>
            <person name="Na H."/>
            <person name="Kennedy M."/>
            <person name="Barry K."/>
            <person name="Grigoriev I.V."/>
            <person name="Miller A.N."/>
            <person name="O'Donnell K."/>
            <person name="Stajich J.E."/>
            <person name="Bonito G."/>
        </authorList>
    </citation>
    <scope>NUCLEOTIDE SEQUENCE</scope>
    <source>
        <strain evidence="12">NRRL 2591</strain>
    </source>
</reference>
<dbReference type="CDD" id="cd02877">
    <property type="entry name" value="GH18_hevamine_XipI_class_III"/>
    <property type="match status" value="1"/>
</dbReference>
<keyword evidence="7" id="KW-0624">Polysaccharide degradation</keyword>
<dbReference type="InterPro" id="IPR050542">
    <property type="entry name" value="Glycosyl_Hydrlase18_Chitinase"/>
</dbReference>
<dbReference type="PROSITE" id="PS01095">
    <property type="entry name" value="GH18_1"/>
    <property type="match status" value="1"/>
</dbReference>
<evidence type="ECO:0000313" key="13">
    <source>
        <dbReference type="Proteomes" id="UP000723463"/>
    </source>
</evidence>
<dbReference type="GO" id="GO:0005576">
    <property type="term" value="C:extracellular region"/>
    <property type="evidence" value="ECO:0007669"/>
    <property type="project" value="TreeGrafter"/>
</dbReference>
<protein>
    <recommendedName>
        <fullName evidence="2">chitinase</fullName>
        <ecNumber evidence="2">3.2.1.14</ecNumber>
    </recommendedName>
</protein>
<keyword evidence="10" id="KW-0732">Signal</keyword>
<dbReference type="EC" id="3.2.1.14" evidence="2"/>
<organism evidence="12 13">
    <name type="scientific">Mortierella hygrophila</name>
    <dbReference type="NCBI Taxonomy" id="979708"/>
    <lineage>
        <taxon>Eukaryota</taxon>
        <taxon>Fungi</taxon>
        <taxon>Fungi incertae sedis</taxon>
        <taxon>Mucoromycota</taxon>
        <taxon>Mortierellomycotina</taxon>
        <taxon>Mortierellomycetes</taxon>
        <taxon>Mortierellales</taxon>
        <taxon>Mortierellaceae</taxon>
        <taxon>Mortierella</taxon>
    </lineage>
</organism>
<gene>
    <name evidence="12" type="primary">CHT1_3</name>
    <name evidence="12" type="ORF">EC957_011795</name>
</gene>
<evidence type="ECO:0000256" key="2">
    <source>
        <dbReference type="ARBA" id="ARBA00012729"/>
    </source>
</evidence>
<comment type="caution">
    <text evidence="12">The sequence shown here is derived from an EMBL/GenBank/DDBJ whole genome shotgun (WGS) entry which is preliminary data.</text>
</comment>
<dbReference type="PANTHER" id="PTHR45708:SF49">
    <property type="entry name" value="ENDOCHITINASE"/>
    <property type="match status" value="1"/>
</dbReference>
<feature type="signal peptide" evidence="10">
    <location>
        <begin position="1"/>
        <end position="28"/>
    </location>
</feature>
<dbReference type="GO" id="GO:0000272">
    <property type="term" value="P:polysaccharide catabolic process"/>
    <property type="evidence" value="ECO:0007669"/>
    <property type="project" value="UniProtKB-KW"/>
</dbReference>
<feature type="domain" description="GH18" evidence="11">
    <location>
        <begin position="35"/>
        <end position="340"/>
    </location>
</feature>
<dbReference type="Proteomes" id="UP000723463">
    <property type="component" value="Unassembled WGS sequence"/>
</dbReference>
<keyword evidence="6 8" id="KW-0326">Glycosidase</keyword>
<keyword evidence="3 8" id="KW-0378">Hydrolase</keyword>
<feature type="compositionally biased region" description="Pro residues" evidence="9">
    <location>
        <begin position="419"/>
        <end position="442"/>
    </location>
</feature>
<feature type="chain" id="PRO_5040112084" description="chitinase" evidence="10">
    <location>
        <begin position="29"/>
        <end position="762"/>
    </location>
</feature>
<dbReference type="PANTHER" id="PTHR45708">
    <property type="entry name" value="ENDOCHITINASE"/>
    <property type="match status" value="1"/>
</dbReference>
<feature type="compositionally biased region" description="Pro residues" evidence="9">
    <location>
        <begin position="357"/>
        <end position="368"/>
    </location>
</feature>
<evidence type="ECO:0000259" key="11">
    <source>
        <dbReference type="PROSITE" id="PS51910"/>
    </source>
</evidence>
<dbReference type="InterPro" id="IPR017853">
    <property type="entry name" value="GH"/>
</dbReference>
<dbReference type="Gene3D" id="3.20.20.80">
    <property type="entry name" value="Glycosidases"/>
    <property type="match status" value="1"/>
</dbReference>
<dbReference type="PROSITE" id="PS51910">
    <property type="entry name" value="GH18_2"/>
    <property type="match status" value="1"/>
</dbReference>
<evidence type="ECO:0000256" key="10">
    <source>
        <dbReference type="SAM" id="SignalP"/>
    </source>
</evidence>
<evidence type="ECO:0000256" key="4">
    <source>
        <dbReference type="ARBA" id="ARBA00023024"/>
    </source>
</evidence>
<keyword evidence="13" id="KW-1185">Reference proteome</keyword>
<evidence type="ECO:0000256" key="6">
    <source>
        <dbReference type="ARBA" id="ARBA00023295"/>
    </source>
</evidence>
<feature type="compositionally biased region" description="Acidic residues" evidence="9">
    <location>
        <begin position="548"/>
        <end position="568"/>
    </location>
</feature>
<evidence type="ECO:0000256" key="8">
    <source>
        <dbReference type="RuleBase" id="RU000489"/>
    </source>
</evidence>
<dbReference type="EMBL" id="JAAAXW010000086">
    <property type="protein sequence ID" value="KAF9544688.1"/>
    <property type="molecule type" value="Genomic_DNA"/>
</dbReference>
<proteinExistence type="predicted"/>